<dbReference type="Gene3D" id="2.160.20.10">
    <property type="entry name" value="Single-stranded right-handed beta-helix, Pectin lyase-like"/>
    <property type="match status" value="1"/>
</dbReference>
<dbReference type="GO" id="GO:0004650">
    <property type="term" value="F:polygalacturonase activity"/>
    <property type="evidence" value="ECO:0007669"/>
    <property type="project" value="InterPro"/>
</dbReference>
<evidence type="ECO:0000256" key="8">
    <source>
        <dbReference type="PROSITE-ProRule" id="PRU10052"/>
    </source>
</evidence>
<feature type="active site" evidence="8">
    <location>
        <position position="59"/>
    </location>
</feature>
<dbReference type="InterPro" id="IPR000743">
    <property type="entry name" value="Glyco_hydro_28"/>
</dbReference>
<evidence type="ECO:0000313" key="10">
    <source>
        <dbReference type="EMBL" id="EPS63215.1"/>
    </source>
</evidence>
<dbReference type="PANTHER" id="PTHR31375">
    <property type="match status" value="1"/>
</dbReference>
<organism evidence="10 11">
    <name type="scientific">Genlisea aurea</name>
    <dbReference type="NCBI Taxonomy" id="192259"/>
    <lineage>
        <taxon>Eukaryota</taxon>
        <taxon>Viridiplantae</taxon>
        <taxon>Streptophyta</taxon>
        <taxon>Embryophyta</taxon>
        <taxon>Tracheophyta</taxon>
        <taxon>Spermatophyta</taxon>
        <taxon>Magnoliopsida</taxon>
        <taxon>eudicotyledons</taxon>
        <taxon>Gunneridae</taxon>
        <taxon>Pentapetalae</taxon>
        <taxon>asterids</taxon>
        <taxon>lamiids</taxon>
        <taxon>Lamiales</taxon>
        <taxon>Lentibulariaceae</taxon>
        <taxon>Genlisea</taxon>
    </lineage>
</organism>
<evidence type="ECO:0000256" key="4">
    <source>
        <dbReference type="ARBA" id="ARBA00022525"/>
    </source>
</evidence>
<proteinExistence type="inferred from homology"/>
<evidence type="ECO:0000256" key="7">
    <source>
        <dbReference type="ARBA" id="ARBA00023316"/>
    </source>
</evidence>
<dbReference type="SUPFAM" id="SSF51126">
    <property type="entry name" value="Pectin lyase-like"/>
    <property type="match status" value="1"/>
</dbReference>
<dbReference type="OrthoDB" id="187139at2759"/>
<keyword evidence="3" id="KW-0134">Cell wall</keyword>
<evidence type="ECO:0000256" key="1">
    <source>
        <dbReference type="ARBA" id="ARBA00004191"/>
    </source>
</evidence>
<dbReference type="Proteomes" id="UP000015453">
    <property type="component" value="Unassembled WGS sequence"/>
</dbReference>
<sequence>TYLTVTAPETSPNTDGIHVSASQNVHISNCTIATGDDCISIVTGSQQIRATNITCGPGHGISVGSLGSKNSAAYVSDVIVNNANLTGTTNGVRIKTWEGGSGNASNIRFENIFMNNVQNPIIIDQNYCDQDSNIPCTDNDGSASAVQIRNVTYVNITGTSASPEAINFNCSKKYPCQEIVVQDVDLFSGENGGQSVEASCINVIPQ</sequence>
<dbReference type="AlphaFoldDB" id="S8C8R1"/>
<comment type="caution">
    <text evidence="10">The sequence shown here is derived from an EMBL/GenBank/DDBJ whole genome shotgun (WGS) entry which is preliminary data.</text>
</comment>
<dbReference type="Pfam" id="PF00295">
    <property type="entry name" value="Glyco_hydro_28"/>
    <property type="match status" value="1"/>
</dbReference>
<dbReference type="InterPro" id="IPR012334">
    <property type="entry name" value="Pectin_lyas_fold"/>
</dbReference>
<evidence type="ECO:0000256" key="9">
    <source>
        <dbReference type="RuleBase" id="RU361169"/>
    </source>
</evidence>
<protein>
    <recommendedName>
        <fullName evidence="12">Polygalacturonase</fullName>
    </recommendedName>
</protein>
<name>S8C8R1_9LAMI</name>
<dbReference type="InterPro" id="IPR006626">
    <property type="entry name" value="PbH1"/>
</dbReference>
<evidence type="ECO:0000256" key="5">
    <source>
        <dbReference type="ARBA" id="ARBA00022801"/>
    </source>
</evidence>
<feature type="non-terminal residue" evidence="10">
    <location>
        <position position="206"/>
    </location>
</feature>
<keyword evidence="7" id="KW-0961">Cell wall biogenesis/degradation</keyword>
<evidence type="ECO:0000256" key="2">
    <source>
        <dbReference type="ARBA" id="ARBA00008834"/>
    </source>
</evidence>
<dbReference type="EMBL" id="AUSU01005628">
    <property type="protein sequence ID" value="EPS63215.1"/>
    <property type="molecule type" value="Genomic_DNA"/>
</dbReference>
<reference evidence="10 11" key="1">
    <citation type="journal article" date="2013" name="BMC Genomics">
        <title>The miniature genome of a carnivorous plant Genlisea aurea contains a low number of genes and short non-coding sequences.</title>
        <authorList>
            <person name="Leushkin E.V."/>
            <person name="Sutormin R.A."/>
            <person name="Nabieva E.R."/>
            <person name="Penin A.A."/>
            <person name="Kondrashov A.S."/>
            <person name="Logacheva M.D."/>
        </authorList>
    </citation>
    <scope>NUCLEOTIDE SEQUENCE [LARGE SCALE GENOMIC DNA]</scope>
</reference>
<evidence type="ECO:0000256" key="3">
    <source>
        <dbReference type="ARBA" id="ARBA00022512"/>
    </source>
</evidence>
<dbReference type="GO" id="GO:0005975">
    <property type="term" value="P:carbohydrate metabolic process"/>
    <property type="evidence" value="ECO:0007669"/>
    <property type="project" value="InterPro"/>
</dbReference>
<evidence type="ECO:0000256" key="6">
    <source>
        <dbReference type="ARBA" id="ARBA00023295"/>
    </source>
</evidence>
<evidence type="ECO:0008006" key="12">
    <source>
        <dbReference type="Google" id="ProtNLM"/>
    </source>
</evidence>
<dbReference type="InterPro" id="IPR011050">
    <property type="entry name" value="Pectin_lyase_fold/virulence"/>
</dbReference>
<accession>S8C8R1</accession>
<feature type="non-terminal residue" evidence="10">
    <location>
        <position position="1"/>
    </location>
</feature>
<keyword evidence="5 9" id="KW-0378">Hydrolase</keyword>
<dbReference type="PROSITE" id="PS00502">
    <property type="entry name" value="POLYGALACTURONASE"/>
    <property type="match status" value="1"/>
</dbReference>
<keyword evidence="11" id="KW-1185">Reference proteome</keyword>
<dbReference type="GO" id="GO:0071555">
    <property type="term" value="P:cell wall organization"/>
    <property type="evidence" value="ECO:0007669"/>
    <property type="project" value="UniProtKB-KW"/>
</dbReference>
<comment type="subcellular location">
    <subcellularLocation>
        <location evidence="1">Secreted</location>
        <location evidence="1">Cell wall</location>
    </subcellularLocation>
</comment>
<gene>
    <name evidence="10" type="ORF">M569_11572</name>
</gene>
<evidence type="ECO:0000313" key="11">
    <source>
        <dbReference type="Proteomes" id="UP000015453"/>
    </source>
</evidence>
<dbReference type="SMART" id="SM00710">
    <property type="entry name" value="PbH1"/>
    <property type="match status" value="4"/>
</dbReference>
<keyword evidence="6 9" id="KW-0326">Glycosidase</keyword>
<keyword evidence="4" id="KW-0964">Secreted</keyword>
<comment type="similarity">
    <text evidence="2 9">Belongs to the glycosyl hydrolase 28 family.</text>
</comment>